<sequence>MSSQYHRDKEYLFEIQLKLTDVIDKAAKAGNPIENGILSHQALISEMKDTIQLGFERKVAKYIHNLHHKLGYDKSHRIFNVKTFFLHHHDIDEEKCREMVGRNFKNFIDQQRFRDLFTIAGTQLTFNKIPEKREYGSSTLRPMKEMPECERRSPAPGPKRPTTLEKSKRLFSQDLEEIFTPASGQTWGDKLDETLTPCCIKRKKRDIKII</sequence>
<accession>A0A0N5CCN2</accession>
<name>A0A0N5CCN2_STREA</name>
<evidence type="ECO:0000313" key="3">
    <source>
        <dbReference type="WBParaSite" id="SPAL_0001563400.1"/>
    </source>
</evidence>
<organism evidence="2 3">
    <name type="scientific">Strongyloides papillosus</name>
    <name type="common">Intestinal threadworm</name>
    <dbReference type="NCBI Taxonomy" id="174720"/>
    <lineage>
        <taxon>Eukaryota</taxon>
        <taxon>Metazoa</taxon>
        <taxon>Ecdysozoa</taxon>
        <taxon>Nematoda</taxon>
        <taxon>Chromadorea</taxon>
        <taxon>Rhabditida</taxon>
        <taxon>Tylenchina</taxon>
        <taxon>Panagrolaimomorpha</taxon>
        <taxon>Strongyloidoidea</taxon>
        <taxon>Strongyloididae</taxon>
        <taxon>Strongyloides</taxon>
    </lineage>
</organism>
<feature type="compositionally biased region" description="Basic and acidic residues" evidence="1">
    <location>
        <begin position="142"/>
        <end position="153"/>
    </location>
</feature>
<dbReference type="Proteomes" id="UP000046392">
    <property type="component" value="Unplaced"/>
</dbReference>
<feature type="region of interest" description="Disordered" evidence="1">
    <location>
        <begin position="136"/>
        <end position="165"/>
    </location>
</feature>
<proteinExistence type="predicted"/>
<evidence type="ECO:0000313" key="2">
    <source>
        <dbReference type="Proteomes" id="UP000046392"/>
    </source>
</evidence>
<reference evidence="3" key="1">
    <citation type="submission" date="2017-02" db="UniProtKB">
        <authorList>
            <consortium name="WormBaseParasite"/>
        </authorList>
    </citation>
    <scope>IDENTIFICATION</scope>
</reference>
<protein>
    <submittedName>
        <fullName evidence="3">Myb_DNA-bind_3 domain-containing protein</fullName>
    </submittedName>
</protein>
<dbReference type="WBParaSite" id="SPAL_0001563400.1">
    <property type="protein sequence ID" value="SPAL_0001563400.1"/>
    <property type="gene ID" value="SPAL_0001563400"/>
</dbReference>
<dbReference type="AlphaFoldDB" id="A0A0N5CCN2"/>
<keyword evidence="2" id="KW-1185">Reference proteome</keyword>
<evidence type="ECO:0000256" key="1">
    <source>
        <dbReference type="SAM" id="MobiDB-lite"/>
    </source>
</evidence>